<comment type="caution">
    <text evidence="2">The sequence shown here is derived from an EMBL/GenBank/DDBJ whole genome shotgun (WGS) entry which is preliminary data.</text>
</comment>
<organism evidence="2 3">
    <name type="scientific">Zooshikella ganghwensis</name>
    <dbReference type="NCBI Taxonomy" id="202772"/>
    <lineage>
        <taxon>Bacteria</taxon>
        <taxon>Pseudomonadati</taxon>
        <taxon>Pseudomonadota</taxon>
        <taxon>Gammaproteobacteria</taxon>
        <taxon>Oceanospirillales</taxon>
        <taxon>Zooshikellaceae</taxon>
        <taxon>Zooshikella</taxon>
    </lineage>
</organism>
<keyword evidence="1" id="KW-0732">Signal</keyword>
<feature type="signal peptide" evidence="1">
    <location>
        <begin position="1"/>
        <end position="30"/>
    </location>
</feature>
<dbReference type="Proteomes" id="UP000257039">
    <property type="component" value="Unassembled WGS sequence"/>
</dbReference>
<dbReference type="RefSeq" id="WP_094789952.1">
    <property type="nucleotide sequence ID" value="NZ_NDXW01000010.1"/>
</dbReference>
<name>A0A4P9VE40_9GAMM</name>
<evidence type="ECO:0000313" key="3">
    <source>
        <dbReference type="Proteomes" id="UP000257039"/>
    </source>
</evidence>
<dbReference type="EMBL" id="NDXW01000010">
    <property type="protein sequence ID" value="RDH41325.1"/>
    <property type="molecule type" value="Genomic_DNA"/>
</dbReference>
<keyword evidence="3" id="KW-1185">Reference proteome</keyword>
<proteinExistence type="predicted"/>
<evidence type="ECO:0000256" key="1">
    <source>
        <dbReference type="SAM" id="SignalP"/>
    </source>
</evidence>
<feature type="chain" id="PRO_5020871737" description="Pili assembly chaperone" evidence="1">
    <location>
        <begin position="31"/>
        <end position="123"/>
    </location>
</feature>
<accession>A0A4P9VE40</accession>
<evidence type="ECO:0000313" key="2">
    <source>
        <dbReference type="EMBL" id="RDH41325.1"/>
    </source>
</evidence>
<reference evidence="2 3" key="1">
    <citation type="submission" date="2017-04" db="EMBL/GenBank/DDBJ databases">
        <title>Draft genome sequence of Zooshikella ganghwensis VG4 isolated from Red Sea sediments.</title>
        <authorList>
            <person name="Rehman Z."/>
            <person name="Alam I."/>
            <person name="Kamau A."/>
            <person name="Bajic V."/>
            <person name="Leiknes T."/>
        </authorList>
    </citation>
    <scope>NUCLEOTIDE SEQUENCE [LARGE SCALE GENOMIC DNA]</scope>
    <source>
        <strain evidence="2 3">VG4</strain>
    </source>
</reference>
<protein>
    <recommendedName>
        <fullName evidence="4">Pili assembly chaperone</fullName>
    </recommendedName>
</protein>
<dbReference type="AlphaFoldDB" id="A0A4P9VE40"/>
<sequence>MIILLNIKKNKLIRSVLSSVLLSWSTHSLALEPLNLYVRMVLPPEAKTVQDAAEYLINHTGYQLKLGEPAPTDAQQIADKTIEPIARMSRTMSVMDALLILIGPENYLIVDREHKLLSFTAKP</sequence>
<gene>
    <name evidence="2" type="ORF">B9G39_29080</name>
</gene>
<evidence type="ECO:0008006" key="4">
    <source>
        <dbReference type="Google" id="ProtNLM"/>
    </source>
</evidence>